<gene>
    <name evidence="1" type="ORF">CITCOLO1_LOCUS10106</name>
</gene>
<proteinExistence type="predicted"/>
<name>A0ABP0YCE0_9ROSI</name>
<organism evidence="1 2">
    <name type="scientific">Citrullus colocynthis</name>
    <name type="common">colocynth</name>
    <dbReference type="NCBI Taxonomy" id="252529"/>
    <lineage>
        <taxon>Eukaryota</taxon>
        <taxon>Viridiplantae</taxon>
        <taxon>Streptophyta</taxon>
        <taxon>Embryophyta</taxon>
        <taxon>Tracheophyta</taxon>
        <taxon>Spermatophyta</taxon>
        <taxon>Magnoliopsida</taxon>
        <taxon>eudicotyledons</taxon>
        <taxon>Gunneridae</taxon>
        <taxon>Pentapetalae</taxon>
        <taxon>rosids</taxon>
        <taxon>fabids</taxon>
        <taxon>Cucurbitales</taxon>
        <taxon>Cucurbitaceae</taxon>
        <taxon>Benincaseae</taxon>
        <taxon>Citrullus</taxon>
    </lineage>
</organism>
<protein>
    <submittedName>
        <fullName evidence="1">Uncharacterized protein</fullName>
    </submittedName>
</protein>
<dbReference type="EMBL" id="OZ021737">
    <property type="protein sequence ID" value="CAK9318148.1"/>
    <property type="molecule type" value="Genomic_DNA"/>
</dbReference>
<evidence type="ECO:0000313" key="1">
    <source>
        <dbReference type="EMBL" id="CAK9318148.1"/>
    </source>
</evidence>
<dbReference type="Proteomes" id="UP001642487">
    <property type="component" value="Chromosome 3"/>
</dbReference>
<sequence length="60" mass="7024">MLQAIRVLDRPSFLPSFLVSLLHWCSSLDLLVPFELHLPLLCVFCCTFRFFNQPFEASHQ</sequence>
<accession>A0ABP0YCE0</accession>
<evidence type="ECO:0000313" key="2">
    <source>
        <dbReference type="Proteomes" id="UP001642487"/>
    </source>
</evidence>
<reference evidence="1 2" key="1">
    <citation type="submission" date="2024-03" db="EMBL/GenBank/DDBJ databases">
        <authorList>
            <person name="Gkanogiannis A."/>
            <person name="Becerra Lopez-Lavalle L."/>
        </authorList>
    </citation>
    <scope>NUCLEOTIDE SEQUENCE [LARGE SCALE GENOMIC DNA]</scope>
</reference>
<keyword evidence="2" id="KW-1185">Reference proteome</keyword>
<feature type="non-terminal residue" evidence="1">
    <location>
        <position position="60"/>
    </location>
</feature>